<feature type="non-terminal residue" evidence="1">
    <location>
        <position position="296"/>
    </location>
</feature>
<proteinExistence type="predicted"/>
<dbReference type="AlphaFoldDB" id="A0A2J7XKL3"/>
<dbReference type="PANTHER" id="PTHR46880">
    <property type="entry name" value="RAS-ASSOCIATING DOMAIN-CONTAINING PROTEIN"/>
    <property type="match status" value="1"/>
</dbReference>
<gene>
    <name evidence="1" type="ORF">TSOC_015375</name>
</gene>
<evidence type="ECO:0000313" key="2">
    <source>
        <dbReference type="Proteomes" id="UP000236333"/>
    </source>
</evidence>
<accession>A0A2J7XKL3</accession>
<feature type="non-terminal residue" evidence="1">
    <location>
        <position position="1"/>
    </location>
</feature>
<protein>
    <submittedName>
        <fullName evidence="1">Uncharacterized protein</fullName>
    </submittedName>
</protein>
<comment type="caution">
    <text evidence="1">The sequence shown here is derived from an EMBL/GenBank/DDBJ whole genome shotgun (WGS) entry which is preliminary data.</text>
</comment>
<dbReference type="EMBL" id="PGGS01005197">
    <property type="protein sequence ID" value="PNG76314.1"/>
    <property type="molecule type" value="Genomic_DNA"/>
</dbReference>
<reference evidence="1 2" key="1">
    <citation type="journal article" date="2017" name="Mol. Biol. Evol.">
        <title>The 4-celled Tetrabaena socialis nuclear genome reveals the essential components for genetic control of cell number at the origin of multicellularity in the volvocine lineage.</title>
        <authorList>
            <person name="Featherston J."/>
            <person name="Arakaki Y."/>
            <person name="Hanschen E.R."/>
            <person name="Ferris P.J."/>
            <person name="Michod R.E."/>
            <person name="Olson B.J.S.C."/>
            <person name="Nozaki H."/>
            <person name="Durand P.M."/>
        </authorList>
    </citation>
    <scope>NUCLEOTIDE SEQUENCE [LARGE SCALE GENOMIC DNA]</scope>
    <source>
        <strain evidence="1 2">NIES-571</strain>
    </source>
</reference>
<dbReference type="Proteomes" id="UP000236333">
    <property type="component" value="Unassembled WGS sequence"/>
</dbReference>
<evidence type="ECO:0000313" key="1">
    <source>
        <dbReference type="EMBL" id="PNG76314.1"/>
    </source>
</evidence>
<sequence length="296" mass="33301">EKKVFVDLHSRLTDYKTLAFFHFMCDALNMTDAVFKLMQVQQFKFSDVANTVRAVQSCLSDAFVTVAPGQYTTPILSSFFSEMRATNFASFQGHVLKDVPSSGTRLTIVHELFQEYAKNLIANLGARFPNNAFLSALAVFDPAEYPESWEEVRPWATKHMDAVNAYFVERRAAAGEAGDHPTLDVGEARDQFFNGGAMKMMWELRGTAISDREKFVKFYVEQKAMLSRLLEDGMPLVDEGLEGLEAMQSLNGPSAERPPHHINVVMRTMTGWGRGMVPMFLKLMLFCVLIKPTSVN</sequence>
<dbReference type="PANTHER" id="PTHR46880:SF5">
    <property type="entry name" value="DUF4371 DOMAIN-CONTAINING PROTEIN"/>
    <property type="match status" value="1"/>
</dbReference>
<dbReference type="OrthoDB" id="535277at2759"/>
<name>A0A2J7XKL3_9CHLO</name>
<organism evidence="1 2">
    <name type="scientific">Tetrabaena socialis</name>
    <dbReference type="NCBI Taxonomy" id="47790"/>
    <lineage>
        <taxon>Eukaryota</taxon>
        <taxon>Viridiplantae</taxon>
        <taxon>Chlorophyta</taxon>
        <taxon>core chlorophytes</taxon>
        <taxon>Chlorophyceae</taxon>
        <taxon>CS clade</taxon>
        <taxon>Chlamydomonadales</taxon>
        <taxon>Tetrabaenaceae</taxon>
        <taxon>Tetrabaena</taxon>
    </lineage>
</organism>
<keyword evidence="2" id="KW-1185">Reference proteome</keyword>